<evidence type="ECO:0000256" key="3">
    <source>
        <dbReference type="ARBA" id="ARBA00022692"/>
    </source>
</evidence>
<evidence type="ECO:0000313" key="8">
    <source>
        <dbReference type="EMBL" id="CDS05614.1"/>
    </source>
</evidence>
<dbReference type="SUPFAM" id="SSF49354">
    <property type="entry name" value="PapD-like"/>
    <property type="match status" value="1"/>
</dbReference>
<feature type="transmembrane region" description="Helical" evidence="6">
    <location>
        <begin position="219"/>
        <end position="237"/>
    </location>
</feature>
<dbReference type="OrthoDB" id="264603at2759"/>
<dbReference type="InterPro" id="IPR016763">
    <property type="entry name" value="VAP"/>
</dbReference>
<evidence type="ECO:0000256" key="6">
    <source>
        <dbReference type="SAM" id="Phobius"/>
    </source>
</evidence>
<keyword evidence="4 6" id="KW-1133">Transmembrane helix</keyword>
<name>A0A077WEN0_9FUNG</name>
<proteinExistence type="inferred from homology"/>
<reference evidence="8" key="1">
    <citation type="journal article" date="2014" name="Genome Announc.">
        <title>De novo whole-genome sequence and genome annotation of Lichtheimia ramosa.</title>
        <authorList>
            <person name="Linde J."/>
            <person name="Schwartze V."/>
            <person name="Binder U."/>
            <person name="Lass-Florl C."/>
            <person name="Voigt K."/>
            <person name="Horn F."/>
        </authorList>
    </citation>
    <scope>NUCLEOTIDE SEQUENCE</scope>
    <source>
        <strain evidence="8">JMRC FSU:6197</strain>
    </source>
</reference>
<evidence type="ECO:0000256" key="5">
    <source>
        <dbReference type="ARBA" id="ARBA00023136"/>
    </source>
</evidence>
<dbReference type="InterPro" id="IPR008962">
    <property type="entry name" value="PapD-like_sf"/>
</dbReference>
<dbReference type="InterPro" id="IPR000535">
    <property type="entry name" value="MSP_dom"/>
</dbReference>
<dbReference type="InterPro" id="IPR013783">
    <property type="entry name" value="Ig-like_fold"/>
</dbReference>
<evidence type="ECO:0000259" key="7">
    <source>
        <dbReference type="PROSITE" id="PS50202"/>
    </source>
</evidence>
<keyword evidence="3 6" id="KW-0812">Transmembrane</keyword>
<dbReference type="AlphaFoldDB" id="A0A077WEN0"/>
<feature type="domain" description="MSP" evidence="7">
    <location>
        <begin position="2"/>
        <end position="122"/>
    </location>
</feature>
<dbReference type="PANTHER" id="PTHR10809">
    <property type="entry name" value="VESICLE-ASSOCIATED MEMBRANE PROTEIN-ASSOCIATED PROTEIN"/>
    <property type="match status" value="1"/>
</dbReference>
<keyword evidence="5 6" id="KW-0472">Membrane</keyword>
<dbReference type="GO" id="GO:0005886">
    <property type="term" value="C:plasma membrane"/>
    <property type="evidence" value="ECO:0007669"/>
    <property type="project" value="TreeGrafter"/>
</dbReference>
<dbReference type="GO" id="GO:0061817">
    <property type="term" value="P:endoplasmic reticulum-plasma membrane tethering"/>
    <property type="evidence" value="ECO:0007669"/>
    <property type="project" value="TreeGrafter"/>
</dbReference>
<dbReference type="GO" id="GO:0090158">
    <property type="term" value="P:endoplasmic reticulum membrane organization"/>
    <property type="evidence" value="ECO:0007669"/>
    <property type="project" value="TreeGrafter"/>
</dbReference>
<protein>
    <recommendedName>
        <fullName evidence="7">MSP domain-containing protein</fullName>
    </recommendedName>
</protein>
<gene>
    <name evidence="8" type="ORF">LRAMOSA08142</name>
</gene>
<evidence type="ECO:0000256" key="2">
    <source>
        <dbReference type="ARBA" id="ARBA00008932"/>
    </source>
</evidence>
<evidence type="ECO:0000256" key="1">
    <source>
        <dbReference type="ARBA" id="ARBA00004211"/>
    </source>
</evidence>
<dbReference type="Gene3D" id="2.60.40.10">
    <property type="entry name" value="Immunoglobulins"/>
    <property type="match status" value="1"/>
</dbReference>
<dbReference type="PANTHER" id="PTHR10809:SF6">
    <property type="entry name" value="AT11025P-RELATED"/>
    <property type="match status" value="1"/>
</dbReference>
<evidence type="ECO:0000256" key="4">
    <source>
        <dbReference type="ARBA" id="ARBA00022989"/>
    </source>
</evidence>
<dbReference type="GO" id="GO:0005789">
    <property type="term" value="C:endoplasmic reticulum membrane"/>
    <property type="evidence" value="ECO:0007669"/>
    <property type="project" value="InterPro"/>
</dbReference>
<comment type="similarity">
    <text evidence="2">Belongs to the VAMP-associated protein (VAP) (TC 9.B.17) family.</text>
</comment>
<accession>A0A077WEN0</accession>
<dbReference type="EMBL" id="LK023317">
    <property type="protein sequence ID" value="CDS05614.1"/>
    <property type="molecule type" value="Genomic_DNA"/>
</dbReference>
<dbReference type="PROSITE" id="PS50202">
    <property type="entry name" value="MSP"/>
    <property type="match status" value="1"/>
</dbReference>
<comment type="subcellular location">
    <subcellularLocation>
        <location evidence="1">Membrane</location>
        <topology evidence="1">Single-pass type IV membrane protein</topology>
    </subcellularLocation>
</comment>
<sequence length="240" mass="27997">MSLLFKPKNYICFERPLTRSDIKQVLVLKNPDDRHAVAFKILTNASSRYSVRPPSGVVEKQSEVHVRVTMHPYQVEPDYCDHAFLVRSIRIREDQKEIPFNELWIDAATDDVSQHQLKCVYLAETIDPECVSDFENNEEEMFLSDYFEDEPPSHLMPREIPLANEYQPTTTTTTMTRDIPELRNKFGELSQTMLNHQQEIVDMRLQLLNKRQENETKRAIRSIVVVLLCIGFAYGLHTLL</sequence>
<dbReference type="Pfam" id="PF00635">
    <property type="entry name" value="Motile_Sperm"/>
    <property type="match status" value="1"/>
</dbReference>
<organism evidence="8">
    <name type="scientific">Lichtheimia ramosa</name>
    <dbReference type="NCBI Taxonomy" id="688394"/>
    <lineage>
        <taxon>Eukaryota</taxon>
        <taxon>Fungi</taxon>
        <taxon>Fungi incertae sedis</taxon>
        <taxon>Mucoromycota</taxon>
        <taxon>Mucoromycotina</taxon>
        <taxon>Mucoromycetes</taxon>
        <taxon>Mucorales</taxon>
        <taxon>Lichtheimiaceae</taxon>
        <taxon>Lichtheimia</taxon>
    </lineage>
</organism>